<evidence type="ECO:0000313" key="3">
    <source>
        <dbReference type="EMBL" id="PPK96938.1"/>
    </source>
</evidence>
<sequence>MIDQFPILKEYTYLNTANHGLLSQDIVDYRASLDLKMRDQASLFTNNRHVFIEEVRNTVANFMDADPDFTAVIPNFSTAFNTLINGFDSASSFLLLKDDYPSVNNPVDARGFNTHYVVIDEQMEQNIMAVCEKEQPDFFCFSMVQYISGIKMDLDFLNDLKKRFPKTTLIADFTQYVGFEEFRFRESGIDIILASCYKWLHAGDGNGFICVKEEVQESIFPIEKLDGNANSGIKSNVNFISTFEPGHQDMMAFGTLQQAIIKAHELGWKTISEPIKELALKAKLAFQERELLSTVVCARKNHSSIFNIKGDQELYDKLLQHKIITSLRGDGLRISFSYFNTEEDLIKLLEVLDL</sequence>
<evidence type="ECO:0000259" key="2">
    <source>
        <dbReference type="Pfam" id="PF00266"/>
    </source>
</evidence>
<dbReference type="PANTHER" id="PTHR43586">
    <property type="entry name" value="CYSTEINE DESULFURASE"/>
    <property type="match status" value="1"/>
</dbReference>
<reference evidence="3 4" key="1">
    <citation type="submission" date="2018-02" db="EMBL/GenBank/DDBJ databases">
        <title>Genomic Encyclopedia of Archaeal and Bacterial Type Strains, Phase II (KMG-II): from individual species to whole genera.</title>
        <authorList>
            <person name="Goeker M."/>
        </authorList>
    </citation>
    <scope>NUCLEOTIDE SEQUENCE [LARGE SCALE GENOMIC DNA]</scope>
    <source>
        <strain evidence="3 4">DSM 16809</strain>
    </source>
</reference>
<protein>
    <submittedName>
        <fullName evidence="3">Selenocysteine lyase/cysteine desulfurase</fullName>
    </submittedName>
</protein>
<dbReference type="PANTHER" id="PTHR43586:SF15">
    <property type="entry name" value="BLR3095 PROTEIN"/>
    <property type="match status" value="1"/>
</dbReference>
<feature type="domain" description="Aminotransferase class V" evidence="2">
    <location>
        <begin position="44"/>
        <end position="312"/>
    </location>
</feature>
<organism evidence="3 4">
    <name type="scientific">Nonlabens xylanidelens</name>
    <dbReference type="NCBI Taxonomy" id="191564"/>
    <lineage>
        <taxon>Bacteria</taxon>
        <taxon>Pseudomonadati</taxon>
        <taxon>Bacteroidota</taxon>
        <taxon>Flavobacteriia</taxon>
        <taxon>Flavobacteriales</taxon>
        <taxon>Flavobacteriaceae</taxon>
        <taxon>Nonlabens</taxon>
    </lineage>
</organism>
<dbReference type="InterPro" id="IPR000192">
    <property type="entry name" value="Aminotrans_V_dom"/>
</dbReference>
<accession>A0A2S6IRV1</accession>
<dbReference type="SUPFAM" id="SSF53383">
    <property type="entry name" value="PLP-dependent transferases"/>
    <property type="match status" value="1"/>
</dbReference>
<dbReference type="Proteomes" id="UP000239002">
    <property type="component" value="Unassembled WGS sequence"/>
</dbReference>
<dbReference type="OrthoDB" id="513408at2"/>
<dbReference type="InterPro" id="IPR015422">
    <property type="entry name" value="PyrdxlP-dep_Trfase_small"/>
</dbReference>
<comment type="caution">
    <text evidence="3">The sequence shown here is derived from an EMBL/GenBank/DDBJ whole genome shotgun (WGS) entry which is preliminary data.</text>
</comment>
<dbReference type="Pfam" id="PF00266">
    <property type="entry name" value="Aminotran_5"/>
    <property type="match status" value="1"/>
</dbReference>
<dbReference type="GO" id="GO:0016829">
    <property type="term" value="F:lyase activity"/>
    <property type="evidence" value="ECO:0007669"/>
    <property type="project" value="UniProtKB-KW"/>
</dbReference>
<proteinExistence type="predicted"/>
<dbReference type="EMBL" id="PTJE01000001">
    <property type="protein sequence ID" value="PPK96938.1"/>
    <property type="molecule type" value="Genomic_DNA"/>
</dbReference>
<gene>
    <name evidence="3" type="ORF">LY01_00763</name>
</gene>
<dbReference type="Gene3D" id="3.90.1150.10">
    <property type="entry name" value="Aspartate Aminotransferase, domain 1"/>
    <property type="match status" value="1"/>
</dbReference>
<keyword evidence="3" id="KW-0456">Lyase</keyword>
<name>A0A2S6IRV1_9FLAO</name>
<dbReference type="AlphaFoldDB" id="A0A2S6IRV1"/>
<dbReference type="Gene3D" id="3.40.640.10">
    <property type="entry name" value="Type I PLP-dependent aspartate aminotransferase-like (Major domain)"/>
    <property type="match status" value="1"/>
</dbReference>
<evidence type="ECO:0000256" key="1">
    <source>
        <dbReference type="ARBA" id="ARBA00022898"/>
    </source>
</evidence>
<evidence type="ECO:0000313" key="4">
    <source>
        <dbReference type="Proteomes" id="UP000239002"/>
    </source>
</evidence>
<keyword evidence="4" id="KW-1185">Reference proteome</keyword>
<dbReference type="InterPro" id="IPR015421">
    <property type="entry name" value="PyrdxlP-dep_Trfase_major"/>
</dbReference>
<keyword evidence="1" id="KW-0663">Pyridoxal phosphate</keyword>
<dbReference type="InterPro" id="IPR015424">
    <property type="entry name" value="PyrdxlP-dep_Trfase"/>
</dbReference>
<dbReference type="RefSeq" id="WP_104514466.1">
    <property type="nucleotide sequence ID" value="NZ_MQVW01000027.1"/>
</dbReference>